<dbReference type="AlphaFoldDB" id="A0A931H6X9"/>
<organism evidence="1 2">
    <name type="scientific">Caenimonas aquaedulcis</name>
    <dbReference type="NCBI Taxonomy" id="2793270"/>
    <lineage>
        <taxon>Bacteria</taxon>
        <taxon>Pseudomonadati</taxon>
        <taxon>Pseudomonadota</taxon>
        <taxon>Betaproteobacteria</taxon>
        <taxon>Burkholderiales</taxon>
        <taxon>Comamonadaceae</taxon>
        <taxon>Caenimonas</taxon>
    </lineage>
</organism>
<comment type="caution">
    <text evidence="1">The sequence shown here is derived from an EMBL/GenBank/DDBJ whole genome shotgun (WGS) entry which is preliminary data.</text>
</comment>
<evidence type="ECO:0000313" key="2">
    <source>
        <dbReference type="Proteomes" id="UP000651050"/>
    </source>
</evidence>
<dbReference type="RefSeq" id="WP_196987576.1">
    <property type="nucleotide sequence ID" value="NZ_JADWYS010000001.1"/>
</dbReference>
<keyword evidence="2" id="KW-1185">Reference proteome</keyword>
<accession>A0A931H6X9</accession>
<evidence type="ECO:0000313" key="1">
    <source>
        <dbReference type="EMBL" id="MBG9389800.1"/>
    </source>
</evidence>
<proteinExistence type="predicted"/>
<dbReference type="Proteomes" id="UP000651050">
    <property type="component" value="Unassembled WGS sequence"/>
</dbReference>
<name>A0A931H6X9_9BURK</name>
<reference evidence="1" key="1">
    <citation type="submission" date="2020-11" db="EMBL/GenBank/DDBJ databases">
        <title>Bacterial whole genome sequence for Caenimonas sp. DR4.4.</title>
        <authorList>
            <person name="Le V."/>
            <person name="Ko S.-R."/>
            <person name="Ahn C.-Y."/>
            <person name="Oh H.-M."/>
        </authorList>
    </citation>
    <scope>NUCLEOTIDE SEQUENCE</scope>
    <source>
        <strain evidence="1">DR4.4</strain>
    </source>
</reference>
<gene>
    <name evidence="1" type="ORF">I5803_17350</name>
</gene>
<sequence length="204" mass="23031">MNSSLCVVLNASPEQAARLRELQASFSQACNSLAPLVQDQRCWNRVTLHHLAYRSLRDKFPEMGSQMICNAIYSVSLTGRMVFQHPDSPFHHAKLEGKRLPLLRFSENSPVYFDRHTMSVKGGTLSLYTLQGRMRCALQLTSDEEHMVHERKLRDVVLSRRADGVFELMFNFAEVRDEDAPAKPVAALRARGAIPAYVQVEASA</sequence>
<dbReference type="EMBL" id="JADWYS010000001">
    <property type="protein sequence ID" value="MBG9389800.1"/>
    <property type="molecule type" value="Genomic_DNA"/>
</dbReference>
<protein>
    <submittedName>
        <fullName evidence="1">Uncharacterized protein</fullName>
    </submittedName>
</protein>